<dbReference type="InterPro" id="IPR026881">
    <property type="entry name" value="WYL_dom"/>
</dbReference>
<gene>
    <name evidence="4" type="ORF">DDZ15_12335</name>
</gene>
<dbReference type="OrthoDB" id="9815009at2"/>
<dbReference type="PANTHER" id="PTHR34580">
    <property type="match status" value="1"/>
</dbReference>
<dbReference type="Pfam" id="PF25583">
    <property type="entry name" value="WCX"/>
    <property type="match status" value="1"/>
</dbReference>
<dbReference type="PIRSF" id="PIRSF016838">
    <property type="entry name" value="PafC"/>
    <property type="match status" value="1"/>
</dbReference>
<dbReference type="InterPro" id="IPR036390">
    <property type="entry name" value="WH_DNA-bd_sf"/>
</dbReference>
<sequence>MLMLQQSKKRITVDKLADMFNVSRRTIFRDFNALSDLKVPVTWDEFNGYGIMEGYKIPPLMFTTEELATIMVGLNFVKSQVDKKLAEDAKGVELKIKEVVNDELRNFMDSLENKTVVDPFLHFGHEKKDGGNWYIVSSAISRQKSLRFVYRSKGDSTETERLIDPYLIVFYKDHWNVIGYSHKRAAIRNFVLDRMSGVEITDQKFELKSEINAEALIFNSNESGQKIEVLVGKEAERAFMANLPTKIIRKEAINSKKIKVEFRFESLDYLNDWLLQFGDKVTVLSPKQLIRKRERLISSMMENLHSS</sequence>
<dbReference type="InterPro" id="IPR013196">
    <property type="entry name" value="HTH_11"/>
</dbReference>
<feature type="domain" description="WCX" evidence="3">
    <location>
        <begin position="226"/>
        <end position="292"/>
    </location>
</feature>
<dbReference type="InterPro" id="IPR051534">
    <property type="entry name" value="CBASS_pafABC_assoc_protein"/>
</dbReference>
<dbReference type="Pfam" id="PF13280">
    <property type="entry name" value="WYL"/>
    <property type="match status" value="1"/>
</dbReference>
<dbReference type="Proteomes" id="UP000245533">
    <property type="component" value="Unassembled WGS sequence"/>
</dbReference>
<dbReference type="PANTHER" id="PTHR34580:SF3">
    <property type="entry name" value="PROTEIN PAFB"/>
    <property type="match status" value="1"/>
</dbReference>
<evidence type="ECO:0000313" key="4">
    <source>
        <dbReference type="EMBL" id="PWN06069.1"/>
    </source>
</evidence>
<evidence type="ECO:0000313" key="5">
    <source>
        <dbReference type="Proteomes" id="UP000245533"/>
    </source>
</evidence>
<proteinExistence type="predicted"/>
<dbReference type="PROSITE" id="PS52050">
    <property type="entry name" value="WYL"/>
    <property type="match status" value="1"/>
</dbReference>
<name>A0A316TRX8_9BACT</name>
<feature type="domain" description="WYL" evidence="2">
    <location>
        <begin position="136"/>
        <end position="200"/>
    </location>
</feature>
<dbReference type="Pfam" id="PF08279">
    <property type="entry name" value="HTH_11"/>
    <property type="match status" value="1"/>
</dbReference>
<feature type="domain" description="Helix-turn-helix type 11" evidence="1">
    <location>
        <begin position="2"/>
        <end position="42"/>
    </location>
</feature>
<reference evidence="4 5" key="1">
    <citation type="submission" date="2018-05" db="EMBL/GenBank/DDBJ databases">
        <title>Rhodohalobacter halophilus gen. nov., sp. nov., a moderately halophilic member of the family Balneolaceae.</title>
        <authorList>
            <person name="Liu Z.-W."/>
        </authorList>
    </citation>
    <scope>NUCLEOTIDE SEQUENCE [LARGE SCALE GENOMIC DNA]</scope>
    <source>
        <strain evidence="4 5">8A47</strain>
    </source>
</reference>
<evidence type="ECO:0000259" key="1">
    <source>
        <dbReference type="Pfam" id="PF08279"/>
    </source>
</evidence>
<dbReference type="EMBL" id="QGGB01000008">
    <property type="protein sequence ID" value="PWN06069.1"/>
    <property type="molecule type" value="Genomic_DNA"/>
</dbReference>
<dbReference type="Gene3D" id="1.10.10.10">
    <property type="entry name" value="Winged helix-like DNA-binding domain superfamily/Winged helix DNA-binding domain"/>
    <property type="match status" value="1"/>
</dbReference>
<keyword evidence="5" id="KW-1185">Reference proteome</keyword>
<dbReference type="SUPFAM" id="SSF46785">
    <property type="entry name" value="Winged helix' DNA-binding domain"/>
    <property type="match status" value="1"/>
</dbReference>
<dbReference type="AlphaFoldDB" id="A0A316TRX8"/>
<evidence type="ECO:0000259" key="3">
    <source>
        <dbReference type="Pfam" id="PF25583"/>
    </source>
</evidence>
<protein>
    <submittedName>
        <fullName evidence="4">YafY family transcriptional regulator</fullName>
    </submittedName>
</protein>
<dbReference type="InterPro" id="IPR036388">
    <property type="entry name" value="WH-like_DNA-bd_sf"/>
</dbReference>
<evidence type="ECO:0000259" key="2">
    <source>
        <dbReference type="Pfam" id="PF13280"/>
    </source>
</evidence>
<comment type="caution">
    <text evidence="4">The sequence shown here is derived from an EMBL/GenBank/DDBJ whole genome shotgun (WGS) entry which is preliminary data.</text>
</comment>
<organism evidence="4 5">
    <name type="scientific">Rhodohalobacter mucosus</name>
    <dbReference type="NCBI Taxonomy" id="2079485"/>
    <lineage>
        <taxon>Bacteria</taxon>
        <taxon>Pseudomonadati</taxon>
        <taxon>Balneolota</taxon>
        <taxon>Balneolia</taxon>
        <taxon>Balneolales</taxon>
        <taxon>Balneolaceae</taxon>
        <taxon>Rhodohalobacter</taxon>
    </lineage>
</organism>
<accession>A0A316TRX8</accession>
<dbReference type="InterPro" id="IPR028349">
    <property type="entry name" value="PafC-like"/>
</dbReference>
<dbReference type="InterPro" id="IPR057727">
    <property type="entry name" value="WCX_dom"/>
</dbReference>